<dbReference type="PANTHER" id="PTHR42951">
    <property type="entry name" value="METALLO-BETA-LACTAMASE DOMAIN-CONTAINING"/>
    <property type="match status" value="1"/>
</dbReference>
<organism evidence="2 3">
    <name type="scientific">Exiguobacterium aurantiacum</name>
    <dbReference type="NCBI Taxonomy" id="33987"/>
    <lineage>
        <taxon>Bacteria</taxon>
        <taxon>Bacillati</taxon>
        <taxon>Bacillota</taxon>
        <taxon>Bacilli</taxon>
        <taxon>Bacillales</taxon>
        <taxon>Bacillales Family XII. Incertae Sedis</taxon>
        <taxon>Exiguobacterium</taxon>
    </lineage>
</organism>
<sequence>MQTLTQHSDRFWYMDPVAETDRPILGAVIGDTHTLMIDAGNSEAHTNLFLDALTERGIKRPTLVALTHWHWDHIFGLSALTDTVSIASTATKAGMERLLPYAWDDASLAERVRDGREIAFCAEAIQLEYGAERSMRVVLPTMTFDDTLTLDLGGVHVILKHVGGDHAADAVVAYMPEEKVLFLGDALYANLYAPTWRMTPGQTLRLLDVLDQFNAEAYVWSHGQVVTRPEYEKDRDILRSLARITVDFPGNNKLITAQYERLTGRPVDKEEQELISFFVNGSNGEA</sequence>
<dbReference type="PANTHER" id="PTHR42951:SF4">
    <property type="entry name" value="ACYL-COENZYME A THIOESTERASE MBLAC2"/>
    <property type="match status" value="1"/>
</dbReference>
<dbReference type="SUPFAM" id="SSF56281">
    <property type="entry name" value="Metallo-hydrolase/oxidoreductase"/>
    <property type="match status" value="1"/>
</dbReference>
<dbReference type="InterPro" id="IPR036866">
    <property type="entry name" value="RibonucZ/Hydroxyglut_hydro"/>
</dbReference>
<keyword evidence="3" id="KW-1185">Reference proteome</keyword>
<protein>
    <submittedName>
        <fullName evidence="2">MBL fold metallo-hydrolase</fullName>
    </submittedName>
</protein>
<dbReference type="Gene3D" id="3.60.15.10">
    <property type="entry name" value="Ribonuclease Z/Hydroxyacylglutathione hydrolase-like"/>
    <property type="match status" value="1"/>
</dbReference>
<dbReference type="InterPro" id="IPR001279">
    <property type="entry name" value="Metallo-B-lactamas"/>
</dbReference>
<name>A0ABY5FN32_9BACL</name>
<accession>A0ABY5FN32</accession>
<dbReference type="InterPro" id="IPR050855">
    <property type="entry name" value="NDM-1-like"/>
</dbReference>
<proteinExistence type="predicted"/>
<feature type="domain" description="Metallo-beta-lactamase" evidence="1">
    <location>
        <begin position="23"/>
        <end position="222"/>
    </location>
</feature>
<dbReference type="Proteomes" id="UP001060325">
    <property type="component" value="Chromosome"/>
</dbReference>
<evidence type="ECO:0000313" key="2">
    <source>
        <dbReference type="EMBL" id="UTT42871.1"/>
    </source>
</evidence>
<dbReference type="EMBL" id="CP101462">
    <property type="protein sequence ID" value="UTT42871.1"/>
    <property type="molecule type" value="Genomic_DNA"/>
</dbReference>
<evidence type="ECO:0000259" key="1">
    <source>
        <dbReference type="SMART" id="SM00849"/>
    </source>
</evidence>
<evidence type="ECO:0000313" key="3">
    <source>
        <dbReference type="Proteomes" id="UP001060325"/>
    </source>
</evidence>
<dbReference type="Pfam" id="PF00753">
    <property type="entry name" value="Lactamase_B"/>
    <property type="match status" value="1"/>
</dbReference>
<reference evidence="2" key="1">
    <citation type="submission" date="2022-07" db="EMBL/GenBank/DDBJ databases">
        <title>Complete genome of CX2.</title>
        <authorList>
            <person name="Cao G."/>
        </authorList>
    </citation>
    <scope>NUCLEOTIDE SEQUENCE</scope>
    <source>
        <strain evidence="2">CX2</strain>
    </source>
</reference>
<gene>
    <name evidence="2" type="ORF">NMQ00_15360</name>
</gene>
<dbReference type="SMART" id="SM00849">
    <property type="entry name" value="Lactamase_B"/>
    <property type="match status" value="1"/>
</dbReference>
<dbReference type="RefSeq" id="WP_255177382.1">
    <property type="nucleotide sequence ID" value="NZ_CP101462.1"/>
</dbReference>